<evidence type="ECO:0000313" key="2">
    <source>
        <dbReference type="Proteomes" id="UP001165367"/>
    </source>
</evidence>
<proteinExistence type="predicted"/>
<dbReference type="RefSeq" id="WP_237876890.1">
    <property type="nucleotide sequence ID" value="NZ_JAKLTR010000028.1"/>
</dbReference>
<name>A0ABS9L027_9BACT</name>
<gene>
    <name evidence="1" type="ORF">LZZ85_26750</name>
</gene>
<organism evidence="1 2">
    <name type="scientific">Terrimonas ginsenosidimutans</name>
    <dbReference type="NCBI Taxonomy" id="2908004"/>
    <lineage>
        <taxon>Bacteria</taxon>
        <taxon>Pseudomonadati</taxon>
        <taxon>Bacteroidota</taxon>
        <taxon>Chitinophagia</taxon>
        <taxon>Chitinophagales</taxon>
        <taxon>Chitinophagaceae</taxon>
        <taxon>Terrimonas</taxon>
    </lineage>
</organism>
<protein>
    <submittedName>
        <fullName evidence="1">Uncharacterized protein</fullName>
    </submittedName>
</protein>
<reference evidence="1" key="1">
    <citation type="submission" date="2022-01" db="EMBL/GenBank/DDBJ databases">
        <authorList>
            <person name="Jo J.-H."/>
            <person name="Im W.-T."/>
        </authorList>
    </citation>
    <scope>NUCLEOTIDE SEQUENCE</scope>
    <source>
        <strain evidence="1">NA20</strain>
    </source>
</reference>
<keyword evidence="2" id="KW-1185">Reference proteome</keyword>
<comment type="caution">
    <text evidence="1">The sequence shown here is derived from an EMBL/GenBank/DDBJ whole genome shotgun (WGS) entry which is preliminary data.</text>
</comment>
<dbReference type="Proteomes" id="UP001165367">
    <property type="component" value="Unassembled WGS sequence"/>
</dbReference>
<evidence type="ECO:0000313" key="1">
    <source>
        <dbReference type="EMBL" id="MCG2617930.1"/>
    </source>
</evidence>
<sequence length="55" mass="6324">MMNLYRKDNHNSSEKPCKYEVLALPGIQDAKMGNNFRMQYQQLVAAHPPAQAFNN</sequence>
<accession>A0ABS9L027</accession>
<dbReference type="EMBL" id="JAKLTR010000028">
    <property type="protein sequence ID" value="MCG2617930.1"/>
    <property type="molecule type" value="Genomic_DNA"/>
</dbReference>